<sequence length="199" mass="21769">MSRCRVKHSKPHCRLRLLNFSPCRCDKLKFNCSVSGGSSRYADQVDQHDTTNDCQDYRSIQAQTARNASQKIHQVTDDREMTLDQSTAEIRKCLNGETTRRRRGKFAAASRPVARVVGEIVGYRLYASLRCQRTQARSCPLSSSRAKATAAGGSGDGGGCSSSVSAVYGPVYRGKIRRKGEMVVGGGTQPSSETEGDQR</sequence>
<evidence type="ECO:0000256" key="1">
    <source>
        <dbReference type="SAM" id="MobiDB-lite"/>
    </source>
</evidence>
<name>A0A195CVY3_9HYME</name>
<feature type="region of interest" description="Disordered" evidence="1">
    <location>
        <begin position="140"/>
        <end position="163"/>
    </location>
</feature>
<proteinExistence type="predicted"/>
<accession>A0A195CVY3</accession>
<feature type="region of interest" description="Disordered" evidence="1">
    <location>
        <begin position="178"/>
        <end position="199"/>
    </location>
</feature>
<dbReference type="Proteomes" id="UP000078542">
    <property type="component" value="Unassembled WGS sequence"/>
</dbReference>
<keyword evidence="3" id="KW-1185">Reference proteome</keyword>
<gene>
    <name evidence="2" type="ORF">ALC62_04227</name>
</gene>
<reference evidence="2 3" key="1">
    <citation type="submission" date="2016-03" db="EMBL/GenBank/DDBJ databases">
        <title>Cyphomyrmex costatus WGS genome.</title>
        <authorList>
            <person name="Nygaard S."/>
            <person name="Hu H."/>
            <person name="Boomsma J."/>
            <person name="Zhang G."/>
        </authorList>
    </citation>
    <scope>NUCLEOTIDE SEQUENCE [LARGE SCALE GENOMIC DNA]</scope>
    <source>
        <strain evidence="2">MS0001</strain>
        <tissue evidence="2">Whole body</tissue>
    </source>
</reference>
<protein>
    <submittedName>
        <fullName evidence="2">Uncharacterized protein</fullName>
    </submittedName>
</protein>
<organism evidence="2 3">
    <name type="scientific">Cyphomyrmex costatus</name>
    <dbReference type="NCBI Taxonomy" id="456900"/>
    <lineage>
        <taxon>Eukaryota</taxon>
        <taxon>Metazoa</taxon>
        <taxon>Ecdysozoa</taxon>
        <taxon>Arthropoda</taxon>
        <taxon>Hexapoda</taxon>
        <taxon>Insecta</taxon>
        <taxon>Pterygota</taxon>
        <taxon>Neoptera</taxon>
        <taxon>Endopterygota</taxon>
        <taxon>Hymenoptera</taxon>
        <taxon>Apocrita</taxon>
        <taxon>Aculeata</taxon>
        <taxon>Formicoidea</taxon>
        <taxon>Formicidae</taxon>
        <taxon>Myrmicinae</taxon>
        <taxon>Cyphomyrmex</taxon>
    </lineage>
</organism>
<dbReference type="AlphaFoldDB" id="A0A195CVY3"/>
<evidence type="ECO:0000313" key="2">
    <source>
        <dbReference type="EMBL" id="KYN04843.1"/>
    </source>
</evidence>
<evidence type="ECO:0000313" key="3">
    <source>
        <dbReference type="Proteomes" id="UP000078542"/>
    </source>
</evidence>
<dbReference type="EMBL" id="KQ977220">
    <property type="protein sequence ID" value="KYN04843.1"/>
    <property type="molecule type" value="Genomic_DNA"/>
</dbReference>